<dbReference type="PRINTS" id="PR00340">
    <property type="entry name" value="PIIGLNB"/>
</dbReference>
<dbReference type="Gene3D" id="3.30.70.120">
    <property type="match status" value="1"/>
</dbReference>
<organism evidence="1 2">
    <name type="scientific">Pirellula staleyi (strain ATCC 27377 / DSM 6068 / ICPB 4128)</name>
    <name type="common">Pirella staleyi</name>
    <dbReference type="NCBI Taxonomy" id="530564"/>
    <lineage>
        <taxon>Bacteria</taxon>
        <taxon>Pseudomonadati</taxon>
        <taxon>Planctomycetota</taxon>
        <taxon>Planctomycetia</taxon>
        <taxon>Pirellulales</taxon>
        <taxon>Pirellulaceae</taxon>
        <taxon>Pirellula</taxon>
    </lineage>
</organism>
<dbReference type="HOGENOM" id="CLU_082268_0_0_0"/>
<dbReference type="PROSITE" id="PS51343">
    <property type="entry name" value="PII_GLNB_DOM"/>
    <property type="match status" value="1"/>
</dbReference>
<accession>D2QZG8</accession>
<keyword evidence="2" id="KW-1185">Reference proteome</keyword>
<dbReference type="OrthoDB" id="9802729at2"/>
<sequence>MRMVVALVQPTKVKAVQEALARIGVDRMTVCDALGYGQQMGSSTGSTVKGSSPAGGQLHRKVALEIAVNEDFLEKTVDTIARVARTGSEGMVGDGKIFVLPIEETIRLSDTVRGPEAVS</sequence>
<dbReference type="STRING" id="530564.Psta_0029"/>
<dbReference type="Proteomes" id="UP000001887">
    <property type="component" value="Chromosome"/>
</dbReference>
<dbReference type="PANTHER" id="PTHR30115">
    <property type="entry name" value="NITROGEN REGULATORY PROTEIN P-II"/>
    <property type="match status" value="1"/>
</dbReference>
<dbReference type="PANTHER" id="PTHR30115:SF18">
    <property type="entry name" value="NITROGEN REGULATORY PROTEIN P-II"/>
    <property type="match status" value="1"/>
</dbReference>
<dbReference type="SUPFAM" id="SSF54913">
    <property type="entry name" value="GlnB-like"/>
    <property type="match status" value="1"/>
</dbReference>
<dbReference type="GO" id="GO:0005829">
    <property type="term" value="C:cytosol"/>
    <property type="evidence" value="ECO:0007669"/>
    <property type="project" value="TreeGrafter"/>
</dbReference>
<protein>
    <submittedName>
        <fullName evidence="1">Nitrogen regulatory protein P-II</fullName>
    </submittedName>
</protein>
<evidence type="ECO:0000313" key="1">
    <source>
        <dbReference type="EMBL" id="ADB14726.1"/>
    </source>
</evidence>
<dbReference type="Pfam" id="PF00543">
    <property type="entry name" value="P-II"/>
    <property type="match status" value="1"/>
</dbReference>
<dbReference type="AlphaFoldDB" id="D2QZG8"/>
<dbReference type="GO" id="GO:0006808">
    <property type="term" value="P:regulation of nitrogen utilization"/>
    <property type="evidence" value="ECO:0007669"/>
    <property type="project" value="InterPro"/>
</dbReference>
<dbReference type="InterPro" id="IPR011322">
    <property type="entry name" value="N-reg_PII-like_a/b"/>
</dbReference>
<dbReference type="GO" id="GO:0030234">
    <property type="term" value="F:enzyme regulator activity"/>
    <property type="evidence" value="ECO:0007669"/>
    <property type="project" value="InterPro"/>
</dbReference>
<evidence type="ECO:0000313" key="2">
    <source>
        <dbReference type="Proteomes" id="UP000001887"/>
    </source>
</evidence>
<dbReference type="KEGG" id="psl:Psta_0029"/>
<dbReference type="InterPro" id="IPR015867">
    <property type="entry name" value="N-reg_PII/ATP_PRibTrfase_C"/>
</dbReference>
<dbReference type="EMBL" id="CP001848">
    <property type="protein sequence ID" value="ADB14726.1"/>
    <property type="molecule type" value="Genomic_DNA"/>
</dbReference>
<dbReference type="eggNOG" id="COG0347">
    <property type="taxonomic scope" value="Bacteria"/>
</dbReference>
<reference evidence="1 2" key="1">
    <citation type="journal article" date="2009" name="Stand. Genomic Sci.">
        <title>Complete genome sequence of Pirellula staleyi type strain (ATCC 27377).</title>
        <authorList>
            <person name="Clum A."/>
            <person name="Tindall B.J."/>
            <person name="Sikorski J."/>
            <person name="Ivanova N."/>
            <person name="Mavrommatis K."/>
            <person name="Lucas S."/>
            <person name="Glavina del Rio T."/>
            <person name="Nolan M."/>
            <person name="Chen F."/>
            <person name="Tice H."/>
            <person name="Pitluck S."/>
            <person name="Cheng J.F."/>
            <person name="Chertkov O."/>
            <person name="Brettin T."/>
            <person name="Han C."/>
            <person name="Detter J.C."/>
            <person name="Kuske C."/>
            <person name="Bruce D."/>
            <person name="Goodwin L."/>
            <person name="Ovchinikova G."/>
            <person name="Pati A."/>
            <person name="Mikhailova N."/>
            <person name="Chen A."/>
            <person name="Palaniappan K."/>
            <person name="Land M."/>
            <person name="Hauser L."/>
            <person name="Chang Y.J."/>
            <person name="Jeffries C.D."/>
            <person name="Chain P."/>
            <person name="Rohde M."/>
            <person name="Goker M."/>
            <person name="Bristow J."/>
            <person name="Eisen J.A."/>
            <person name="Markowitz V."/>
            <person name="Hugenholtz P."/>
            <person name="Kyrpides N.C."/>
            <person name="Klenk H.P."/>
            <person name="Lapidus A."/>
        </authorList>
    </citation>
    <scope>NUCLEOTIDE SEQUENCE [LARGE SCALE GENOMIC DNA]</scope>
    <source>
        <strain evidence="2">ATCC 27377 / DSM 6068 / ICPB 4128</strain>
    </source>
</reference>
<dbReference type="SMART" id="SM00938">
    <property type="entry name" value="P-II"/>
    <property type="match status" value="1"/>
</dbReference>
<dbReference type="InterPro" id="IPR002187">
    <property type="entry name" value="N-reg_PII"/>
</dbReference>
<proteinExistence type="predicted"/>
<dbReference type="GO" id="GO:0005524">
    <property type="term" value="F:ATP binding"/>
    <property type="evidence" value="ECO:0007669"/>
    <property type="project" value="TreeGrafter"/>
</dbReference>
<name>D2QZG8_PIRSD</name>
<gene>
    <name evidence="1" type="ordered locus">Psta_0029</name>
</gene>